<comment type="caution">
    <text evidence="2">The sequence shown here is derived from an EMBL/GenBank/DDBJ whole genome shotgun (WGS) entry which is preliminary data.</text>
</comment>
<evidence type="ECO:0000313" key="3">
    <source>
        <dbReference type="Proteomes" id="UP001054837"/>
    </source>
</evidence>
<protein>
    <submittedName>
        <fullName evidence="2">Uncharacterized protein</fullName>
    </submittedName>
</protein>
<proteinExistence type="predicted"/>
<gene>
    <name evidence="2" type="ORF">CDAR_497201</name>
</gene>
<keyword evidence="3" id="KW-1185">Reference proteome</keyword>
<dbReference type="Proteomes" id="UP001054837">
    <property type="component" value="Unassembled WGS sequence"/>
</dbReference>
<name>A0AAV4S494_9ARAC</name>
<reference evidence="2 3" key="1">
    <citation type="submission" date="2021-06" db="EMBL/GenBank/DDBJ databases">
        <title>Caerostris darwini draft genome.</title>
        <authorList>
            <person name="Kono N."/>
            <person name="Arakawa K."/>
        </authorList>
    </citation>
    <scope>NUCLEOTIDE SEQUENCE [LARGE SCALE GENOMIC DNA]</scope>
</reference>
<organism evidence="2 3">
    <name type="scientific">Caerostris darwini</name>
    <dbReference type="NCBI Taxonomy" id="1538125"/>
    <lineage>
        <taxon>Eukaryota</taxon>
        <taxon>Metazoa</taxon>
        <taxon>Ecdysozoa</taxon>
        <taxon>Arthropoda</taxon>
        <taxon>Chelicerata</taxon>
        <taxon>Arachnida</taxon>
        <taxon>Araneae</taxon>
        <taxon>Araneomorphae</taxon>
        <taxon>Entelegynae</taxon>
        <taxon>Araneoidea</taxon>
        <taxon>Araneidae</taxon>
        <taxon>Caerostris</taxon>
    </lineage>
</organism>
<dbReference type="AlphaFoldDB" id="A0AAV4S494"/>
<evidence type="ECO:0000256" key="1">
    <source>
        <dbReference type="SAM" id="MobiDB-lite"/>
    </source>
</evidence>
<dbReference type="EMBL" id="BPLQ01007064">
    <property type="protein sequence ID" value="GIY27542.1"/>
    <property type="molecule type" value="Genomic_DNA"/>
</dbReference>
<feature type="compositionally biased region" description="Polar residues" evidence="1">
    <location>
        <begin position="1"/>
        <end position="19"/>
    </location>
</feature>
<feature type="region of interest" description="Disordered" evidence="1">
    <location>
        <begin position="1"/>
        <end position="32"/>
    </location>
</feature>
<evidence type="ECO:0000313" key="2">
    <source>
        <dbReference type="EMBL" id="GIY27542.1"/>
    </source>
</evidence>
<sequence length="173" mass="19270">MEMGSDNETSAGPISSGHSRGQCPQGGGEQRNHVPSIQPLELCIGMIFSMTSLMKSKKGWKSMGCHLPSKGLCTKRRLLQVQDQFKTEKKNVVTYFIFSKNSLDVRPCSMGWGDHSVKKNASFEYRLMSHPKQVSKPHVHRQSHMRQMNGLPKYPADECPSLSQGHLHNGSCG</sequence>
<accession>A0AAV4S494</accession>
<feature type="region of interest" description="Disordered" evidence="1">
    <location>
        <begin position="132"/>
        <end position="155"/>
    </location>
</feature>
<feature type="compositionally biased region" description="Basic residues" evidence="1">
    <location>
        <begin position="133"/>
        <end position="144"/>
    </location>
</feature>